<comment type="caution">
    <text evidence="2">The sequence shown here is derived from an EMBL/GenBank/DDBJ whole genome shotgun (WGS) entry which is preliminary data.</text>
</comment>
<proteinExistence type="predicted"/>
<dbReference type="EMBL" id="JAGFBS010000003">
    <property type="protein sequence ID" value="KAG6380277.1"/>
    <property type="molecule type" value="Genomic_DNA"/>
</dbReference>
<protein>
    <recommendedName>
        <fullName evidence="1">DUF6532 domain-containing protein</fullName>
    </recommendedName>
</protein>
<sequence length="165" mass="18731">MTYMSTVNSQEQWLRSVKAKATDLLQNSKFLAGDQDEQGKVSNFAHSAIKHTCLAMYYSNSAKSLCQFKEFQQSVPPLAVLLVIHSIITMFQMHGSNVKENLNVKQLKATYLKLQSWMDAVAAHQYHGPKLIAMLQEWASIRMTGYLTTETMVDADDDEFFVDLD</sequence>
<keyword evidence="3" id="KW-1185">Reference proteome</keyword>
<reference evidence="2" key="1">
    <citation type="submission" date="2021-03" db="EMBL/GenBank/DDBJ databases">
        <title>Evolutionary innovations through gain and loss of genes in the ectomycorrhizal Boletales.</title>
        <authorList>
            <person name="Wu G."/>
            <person name="Miyauchi S."/>
            <person name="Morin E."/>
            <person name="Yang Z.-L."/>
            <person name="Xu J."/>
            <person name="Martin F.M."/>
        </authorList>
    </citation>
    <scope>NUCLEOTIDE SEQUENCE</scope>
    <source>
        <strain evidence="2">BR01</strain>
    </source>
</reference>
<feature type="domain" description="DUF6532" evidence="1">
    <location>
        <begin position="16"/>
        <end position="118"/>
    </location>
</feature>
<organism evidence="2 3">
    <name type="scientific">Boletus reticuloceps</name>
    <dbReference type="NCBI Taxonomy" id="495285"/>
    <lineage>
        <taxon>Eukaryota</taxon>
        <taxon>Fungi</taxon>
        <taxon>Dikarya</taxon>
        <taxon>Basidiomycota</taxon>
        <taxon>Agaricomycotina</taxon>
        <taxon>Agaricomycetes</taxon>
        <taxon>Agaricomycetidae</taxon>
        <taxon>Boletales</taxon>
        <taxon>Boletineae</taxon>
        <taxon>Boletaceae</taxon>
        <taxon>Boletoideae</taxon>
        <taxon>Boletus</taxon>
    </lineage>
</organism>
<dbReference type="Proteomes" id="UP000683000">
    <property type="component" value="Unassembled WGS sequence"/>
</dbReference>
<evidence type="ECO:0000313" key="2">
    <source>
        <dbReference type="EMBL" id="KAG6380277.1"/>
    </source>
</evidence>
<evidence type="ECO:0000313" key="3">
    <source>
        <dbReference type="Proteomes" id="UP000683000"/>
    </source>
</evidence>
<gene>
    <name evidence="2" type="ORF">JVT61DRAFT_8379</name>
</gene>
<accession>A0A8I2YYZ5</accession>
<dbReference type="AlphaFoldDB" id="A0A8I2YYZ5"/>
<dbReference type="Pfam" id="PF20149">
    <property type="entry name" value="DUF6532"/>
    <property type="match status" value="1"/>
</dbReference>
<name>A0A8I2YYZ5_9AGAM</name>
<evidence type="ECO:0000259" key="1">
    <source>
        <dbReference type="Pfam" id="PF20149"/>
    </source>
</evidence>
<dbReference type="InterPro" id="IPR045341">
    <property type="entry name" value="DUF6532"/>
</dbReference>
<dbReference type="OrthoDB" id="2668373at2759"/>